<dbReference type="PROSITE" id="PS00745">
    <property type="entry name" value="RF_PROK_I"/>
    <property type="match status" value="1"/>
</dbReference>
<evidence type="ECO:0000256" key="5">
    <source>
        <dbReference type="NCBIfam" id="TIGR00020"/>
    </source>
</evidence>
<proteinExistence type="inferred from homology"/>
<dbReference type="PANTHER" id="PTHR43116:SF3">
    <property type="entry name" value="CLASS I PEPTIDE CHAIN RELEASE FACTOR"/>
    <property type="match status" value="1"/>
</dbReference>
<dbReference type="Gene3D" id="3.30.70.1660">
    <property type="match status" value="1"/>
</dbReference>
<evidence type="ECO:0000259" key="6">
    <source>
        <dbReference type="PROSITE" id="PS00745"/>
    </source>
</evidence>
<keyword evidence="4" id="KW-0963">Cytoplasm</keyword>
<dbReference type="Gene3D" id="1.20.58.410">
    <property type="entry name" value="Release factor"/>
    <property type="match status" value="1"/>
</dbReference>
<dbReference type="GO" id="GO:0005737">
    <property type="term" value="C:cytoplasm"/>
    <property type="evidence" value="ECO:0007669"/>
    <property type="project" value="UniProtKB-SubCell"/>
</dbReference>
<comment type="PTM">
    <text evidence="4">Methylated by PrmC. Methylation increases the termination efficiency of RF2.</text>
</comment>
<evidence type="ECO:0000313" key="8">
    <source>
        <dbReference type="Proteomes" id="UP000192907"/>
    </source>
</evidence>
<dbReference type="InterPro" id="IPR045853">
    <property type="entry name" value="Pep_chain_release_fac_I_sf"/>
</dbReference>
<keyword evidence="3 4" id="KW-0648">Protein biosynthesis</keyword>
<dbReference type="FunFam" id="3.30.160.20:FF:000010">
    <property type="entry name" value="Peptide chain release factor 2"/>
    <property type="match status" value="1"/>
</dbReference>
<evidence type="ECO:0000256" key="2">
    <source>
        <dbReference type="ARBA" id="ARBA00022481"/>
    </source>
</evidence>
<gene>
    <name evidence="4" type="primary">prfB</name>
    <name evidence="7" type="ORF">SAMN06296036_12535</name>
</gene>
<comment type="subcellular location">
    <subcellularLocation>
        <location evidence="4">Cytoplasm</location>
    </subcellularLocation>
</comment>
<dbReference type="NCBIfam" id="TIGR00020">
    <property type="entry name" value="prfB"/>
    <property type="match status" value="1"/>
</dbReference>
<evidence type="ECO:0000256" key="4">
    <source>
        <dbReference type="HAMAP-Rule" id="MF_00094"/>
    </source>
</evidence>
<evidence type="ECO:0000256" key="3">
    <source>
        <dbReference type="ARBA" id="ARBA00022917"/>
    </source>
</evidence>
<dbReference type="EMBL" id="FWZT01000025">
    <property type="protein sequence ID" value="SMF69653.1"/>
    <property type="molecule type" value="Genomic_DNA"/>
</dbReference>
<dbReference type="PANTHER" id="PTHR43116">
    <property type="entry name" value="PEPTIDE CHAIN RELEASE FACTOR 2"/>
    <property type="match status" value="1"/>
</dbReference>
<dbReference type="Pfam" id="PF00472">
    <property type="entry name" value="RF-1"/>
    <property type="match status" value="1"/>
</dbReference>
<dbReference type="HAMAP" id="MF_00094">
    <property type="entry name" value="Rel_fac_2"/>
    <property type="match status" value="1"/>
</dbReference>
<accession>A0A1Y6CJA1</accession>
<comment type="function">
    <text evidence="4">Peptide chain release factor 2 directs the termination of translation in response to the peptide chain termination codons UGA and UAA.</text>
</comment>
<dbReference type="Proteomes" id="UP000192907">
    <property type="component" value="Unassembled WGS sequence"/>
</dbReference>
<dbReference type="SUPFAM" id="SSF75620">
    <property type="entry name" value="Release factor"/>
    <property type="match status" value="1"/>
</dbReference>
<keyword evidence="8" id="KW-1185">Reference proteome</keyword>
<evidence type="ECO:0000313" key="7">
    <source>
        <dbReference type="EMBL" id="SMF69653.1"/>
    </source>
</evidence>
<name>A0A1Y6CJA1_9BACT</name>
<dbReference type="SMART" id="SM00937">
    <property type="entry name" value="PCRF"/>
    <property type="match status" value="1"/>
</dbReference>
<dbReference type="InterPro" id="IPR004374">
    <property type="entry name" value="PrfB"/>
</dbReference>
<sequence length="381" mass="42668">MSTQHSERGNACPLKPCKIEPNLHTASTIKYGGFFDVEKKEKELKDIEVEIESRPDFWTNPDVSAPVLKKKSMLENGLNRAKKLAQSRDDLSVALELAAEGEDEYLQEAESLLNYIEEELDQLEVESLLSGDMDGNDAVVTLNAGAGGTESCDWASMLFRMYLRYAERKGWKTEIFDLQDGDEAGIKSATFQISGEFSFGLLKAESGVHRLVRISPFDSNARRHTSFASVFVTPVVDDNIDIEVNEGDIRVDTYRASGAGGQHINKTDSAVRMTHIPTGIVVQCQTQRSQHQNRDQCMKLLKSKLYEMEMEERRKAQEAAEGAKSEIGWGSQIRSYVLHPYKMVKDHRTNLENHSPDDVLDGGLEGFINEFLSKSYDAANS</sequence>
<feature type="modified residue" description="N5-methylglutamine" evidence="4">
    <location>
        <position position="262"/>
    </location>
</feature>
<dbReference type="AlphaFoldDB" id="A0A1Y6CJA1"/>
<dbReference type="GO" id="GO:0016149">
    <property type="term" value="F:translation release factor activity, codon specific"/>
    <property type="evidence" value="ECO:0007669"/>
    <property type="project" value="UniProtKB-UniRule"/>
</dbReference>
<organism evidence="7 8">
    <name type="scientific">Pseudobacteriovorax antillogorgiicola</name>
    <dbReference type="NCBI Taxonomy" id="1513793"/>
    <lineage>
        <taxon>Bacteria</taxon>
        <taxon>Pseudomonadati</taxon>
        <taxon>Bdellovibrionota</taxon>
        <taxon>Oligoflexia</taxon>
        <taxon>Oligoflexales</taxon>
        <taxon>Pseudobacteriovoracaceae</taxon>
        <taxon>Pseudobacteriovorax</taxon>
    </lineage>
</organism>
<dbReference type="STRING" id="1513793.SAMN06296036_12535"/>
<dbReference type="Gene3D" id="3.30.160.20">
    <property type="match status" value="1"/>
</dbReference>
<keyword evidence="2 4" id="KW-0488">Methylation</keyword>
<dbReference type="Pfam" id="PF03462">
    <property type="entry name" value="PCRF"/>
    <property type="match status" value="1"/>
</dbReference>
<feature type="domain" description="Prokaryotic-type class I peptide chain release factors" evidence="6">
    <location>
        <begin position="255"/>
        <end position="271"/>
    </location>
</feature>
<protein>
    <recommendedName>
        <fullName evidence="4 5">Peptide chain release factor 2</fullName>
        <shortName evidence="4">RF-2</shortName>
    </recommendedName>
</protein>
<reference evidence="8" key="1">
    <citation type="submission" date="2017-04" db="EMBL/GenBank/DDBJ databases">
        <authorList>
            <person name="Varghese N."/>
            <person name="Submissions S."/>
        </authorList>
    </citation>
    <scope>NUCLEOTIDE SEQUENCE [LARGE SCALE GENOMIC DNA]</scope>
    <source>
        <strain evidence="8">RKEM611</strain>
    </source>
</reference>
<evidence type="ECO:0000256" key="1">
    <source>
        <dbReference type="ARBA" id="ARBA00010835"/>
    </source>
</evidence>
<dbReference type="InterPro" id="IPR000352">
    <property type="entry name" value="Pep_chain_release_fac_I"/>
</dbReference>
<comment type="similarity">
    <text evidence="1 4">Belongs to the prokaryotic/mitochondrial release factor family.</text>
</comment>
<dbReference type="InterPro" id="IPR005139">
    <property type="entry name" value="PCRF"/>
</dbReference>